<dbReference type="CDD" id="cd11326">
    <property type="entry name" value="AmyAc_Glg_debranch"/>
    <property type="match status" value="1"/>
</dbReference>
<comment type="caution">
    <text evidence="5">The sequence shown here is derived from an EMBL/GenBank/DDBJ whole genome shotgun (WGS) entry which is preliminary data.</text>
</comment>
<dbReference type="Gene3D" id="3.20.20.80">
    <property type="entry name" value="Glycosidases"/>
    <property type="match status" value="1"/>
</dbReference>
<dbReference type="SUPFAM" id="SSF51011">
    <property type="entry name" value="Glycosyl hydrolase domain"/>
    <property type="match status" value="1"/>
</dbReference>
<feature type="compositionally biased region" description="Polar residues" evidence="3">
    <location>
        <begin position="465"/>
        <end position="475"/>
    </location>
</feature>
<evidence type="ECO:0000256" key="1">
    <source>
        <dbReference type="ARBA" id="ARBA00008061"/>
    </source>
</evidence>
<dbReference type="GO" id="GO:0005975">
    <property type="term" value="P:carbohydrate metabolic process"/>
    <property type="evidence" value="ECO:0007669"/>
    <property type="project" value="InterPro"/>
</dbReference>
<dbReference type="Gene3D" id="2.60.40.10">
    <property type="entry name" value="Immunoglobulins"/>
    <property type="match status" value="1"/>
</dbReference>
<gene>
    <name evidence="5" type="ORF">EU91_1489</name>
</gene>
<evidence type="ECO:0000313" key="5">
    <source>
        <dbReference type="EMBL" id="KGF85388.1"/>
    </source>
</evidence>
<reference evidence="6" key="1">
    <citation type="journal article" date="2014" name="Sci. Data">
        <title>Genomes of diverse isolates of the marine cyanobacterium Prochlorococcus.</title>
        <authorList>
            <person name="Biller S."/>
            <person name="Berube P."/>
            <person name="Thompson J."/>
            <person name="Kelly L."/>
            <person name="Roggensack S."/>
            <person name="Awad L."/>
            <person name="Roache-Johnson K."/>
            <person name="Ding H."/>
            <person name="Giovannoni S.J."/>
            <person name="Moore L.R."/>
            <person name="Chisholm S.W."/>
        </authorList>
    </citation>
    <scope>NUCLEOTIDE SEQUENCE [LARGE SCALE GENOMIC DNA]</scope>
    <source>
        <strain evidence="6">GP2</strain>
    </source>
</reference>
<dbReference type="SUPFAM" id="SSF51445">
    <property type="entry name" value="(Trans)glycosidases"/>
    <property type="match status" value="1"/>
</dbReference>
<dbReference type="InterPro" id="IPR006047">
    <property type="entry name" value="GH13_cat_dom"/>
</dbReference>
<keyword evidence="5" id="KW-0378">Hydrolase</keyword>
<dbReference type="SMART" id="SM00642">
    <property type="entry name" value="Aamy"/>
    <property type="match status" value="1"/>
</dbReference>
<dbReference type="Pfam" id="PF02922">
    <property type="entry name" value="CBM_48"/>
    <property type="match status" value="1"/>
</dbReference>
<dbReference type="Pfam" id="PF00128">
    <property type="entry name" value="Alpha-amylase"/>
    <property type="match status" value="1"/>
</dbReference>
<dbReference type="CDD" id="cd02856">
    <property type="entry name" value="E_set_GDE_Isoamylase_N"/>
    <property type="match status" value="1"/>
</dbReference>
<dbReference type="EMBL" id="JNAH01000008">
    <property type="protein sequence ID" value="KGF85388.1"/>
    <property type="molecule type" value="Genomic_DNA"/>
</dbReference>
<accession>A0A0A1ZAS1</accession>
<dbReference type="eggNOG" id="COG1523">
    <property type="taxonomic scope" value="Bacteria"/>
</dbReference>
<dbReference type="InterPro" id="IPR013780">
    <property type="entry name" value="Glyco_hydro_b"/>
</dbReference>
<dbReference type="InterPro" id="IPR004193">
    <property type="entry name" value="Glyco_hydro_13_N"/>
</dbReference>
<name>A0A0A1ZAS1_PROMR</name>
<evidence type="ECO:0000313" key="6">
    <source>
        <dbReference type="Proteomes" id="UP000030598"/>
    </source>
</evidence>
<dbReference type="InterPro" id="IPR048650">
    <property type="entry name" value="ISOA1-3-like_C"/>
</dbReference>
<dbReference type="Pfam" id="PF21156">
    <property type="entry name" value="ISOA1-3_C"/>
    <property type="match status" value="1"/>
</dbReference>
<dbReference type="EC" id="3.2.1.-" evidence="5"/>
<feature type="region of interest" description="Disordered" evidence="3">
    <location>
        <begin position="455"/>
        <end position="475"/>
    </location>
</feature>
<dbReference type="InterPro" id="IPR014756">
    <property type="entry name" value="Ig_E-set"/>
</dbReference>
<dbReference type="RefSeq" id="WP_032524910.1">
    <property type="nucleotide sequence ID" value="NZ_CP138934.1"/>
</dbReference>
<evidence type="ECO:0000256" key="3">
    <source>
        <dbReference type="SAM" id="MobiDB-lite"/>
    </source>
</evidence>
<dbReference type="InterPro" id="IPR044505">
    <property type="entry name" value="GlgX_Isoamylase_N_E_set"/>
</dbReference>
<proteinExistence type="inferred from homology"/>
<dbReference type="AlphaFoldDB" id="A0A0A1ZAS1"/>
<dbReference type="InterPro" id="IPR017853">
    <property type="entry name" value="GH"/>
</dbReference>
<dbReference type="GO" id="GO:0019156">
    <property type="term" value="F:isoamylase activity"/>
    <property type="evidence" value="ECO:0007669"/>
    <property type="project" value="UniProtKB-ARBA"/>
</dbReference>
<sequence length="677" mass="78131">MIHLNKGKPFPLGSSLTSQGVNFSLIATNAEYVEILLFEKEDSISPKSIFKLDQTHNKGPYWHAEIKNLDEGCIYAFRVKQKNNEINNNYEKKVLLDPCSRGITGWESYKRENALKKQENTNSCLKSVVCDRKLFNFKDYPRPKHAWEETIIYELHIKSFTESIDKNESCFKKFLKKIPYLKELGITTIELLPIFCFDPTDAPNGLENFWGYSPINWFTPHFEYLSNESAEKNREEFRRLVEECHKANIEVILDVVYNHTSEGDSQGPAISWKGIDENLYYFIGEDKNYQDVSGCGNTIAANRGLVRKLIIESLKCWASEFGVDGFRFDLGIALSRGENLSPLENPPLFEDIECEPELIDIKLISEPWDCGGLYKLSDFPSKNTFTWNGHFRDDLRRFWKGDKDTAWNMSDKIKGSPSIYKEDNIFPKSINFITSHDGFTLKDLVTFNRKHNFANREQNRDGDNHNNSWNHGTEGPTTNLLINDLRKRQQKNLILSLLISKGVPMILMGDELGRSQGGNNNSWCQNNLLGWMNWEPIQQDLELLEYFKYVIKIRKKLINIFNPSFSPNNQTNKNIPIYHWHGTKLDSPDWSSWSHTVAFSINKGNTNPLVWIGLNAYSKNIDFALPKCKYNWLKVIDTSMPEIFEPLIINEKSVSINSRSSLLIISEQVFGAKNNIS</sequence>
<feature type="domain" description="Glycosyl hydrolase family 13 catalytic" evidence="4">
    <location>
        <begin position="154"/>
        <end position="554"/>
    </location>
</feature>
<keyword evidence="2" id="KW-0809">Transit peptide</keyword>
<dbReference type="OrthoDB" id="9761875at2"/>
<dbReference type="STRING" id="59925.EU91_1489"/>
<keyword evidence="5" id="KW-0326">Glycosidase</keyword>
<evidence type="ECO:0000259" key="4">
    <source>
        <dbReference type="SMART" id="SM00642"/>
    </source>
</evidence>
<evidence type="ECO:0000256" key="2">
    <source>
        <dbReference type="ARBA" id="ARBA00022946"/>
    </source>
</evidence>
<dbReference type="Gene3D" id="2.60.40.1180">
    <property type="entry name" value="Golgi alpha-mannosidase II"/>
    <property type="match status" value="1"/>
</dbReference>
<dbReference type="Proteomes" id="UP000030598">
    <property type="component" value="Unassembled WGS sequence"/>
</dbReference>
<organism evidence="5 6">
    <name type="scientific">Prochlorococcus marinus str. GP2</name>
    <dbReference type="NCBI Taxonomy" id="59925"/>
    <lineage>
        <taxon>Bacteria</taxon>
        <taxon>Bacillati</taxon>
        <taxon>Cyanobacteriota</taxon>
        <taxon>Cyanophyceae</taxon>
        <taxon>Synechococcales</taxon>
        <taxon>Prochlorococcaceae</taxon>
        <taxon>Prochlorococcus</taxon>
    </lineage>
</organism>
<dbReference type="SUPFAM" id="SSF81296">
    <property type="entry name" value="E set domains"/>
    <property type="match status" value="1"/>
</dbReference>
<dbReference type="PANTHER" id="PTHR43002">
    <property type="entry name" value="GLYCOGEN DEBRANCHING ENZYME"/>
    <property type="match status" value="1"/>
</dbReference>
<protein>
    <submittedName>
        <fullName evidence="5">Glycogen debranching enzyme</fullName>
        <ecNumber evidence="5">3.2.1.-</ecNumber>
    </submittedName>
</protein>
<dbReference type="InterPro" id="IPR013783">
    <property type="entry name" value="Ig-like_fold"/>
</dbReference>
<comment type="similarity">
    <text evidence="1">Belongs to the glycosyl hydrolase 13 family.</text>
</comment>